<dbReference type="InterPro" id="IPR033140">
    <property type="entry name" value="Lipase_GDXG_put_SER_AS"/>
</dbReference>
<proteinExistence type="inferred from homology"/>
<organism evidence="5 6">
    <name type="scientific">Shimia haliotis</name>
    <dbReference type="NCBI Taxonomy" id="1280847"/>
    <lineage>
        <taxon>Bacteria</taxon>
        <taxon>Pseudomonadati</taxon>
        <taxon>Pseudomonadota</taxon>
        <taxon>Alphaproteobacteria</taxon>
        <taxon>Rhodobacterales</taxon>
        <taxon>Roseobacteraceae</taxon>
    </lineage>
</organism>
<evidence type="ECO:0000256" key="3">
    <source>
        <dbReference type="PROSITE-ProRule" id="PRU10038"/>
    </source>
</evidence>
<dbReference type="PROSITE" id="PS01174">
    <property type="entry name" value="LIPASE_GDXG_SER"/>
    <property type="match status" value="1"/>
</dbReference>
<dbReference type="GO" id="GO:0004806">
    <property type="term" value="F:triacylglycerol lipase activity"/>
    <property type="evidence" value="ECO:0007669"/>
    <property type="project" value="TreeGrafter"/>
</dbReference>
<dbReference type="Pfam" id="PF07859">
    <property type="entry name" value="Abhydrolase_3"/>
    <property type="match status" value="1"/>
</dbReference>
<evidence type="ECO:0000313" key="5">
    <source>
        <dbReference type="EMBL" id="SFK79920.1"/>
    </source>
</evidence>
<keyword evidence="2" id="KW-0378">Hydrolase</keyword>
<feature type="domain" description="Alpha/beta hydrolase fold-3" evidence="4">
    <location>
        <begin position="35"/>
        <end position="235"/>
    </location>
</feature>
<comment type="similarity">
    <text evidence="1">Belongs to the 'GDXG' lipolytic enzyme family.</text>
</comment>
<accession>A0A1I4CH54</accession>
<evidence type="ECO:0000313" key="6">
    <source>
        <dbReference type="Proteomes" id="UP000198851"/>
    </source>
</evidence>
<dbReference type="EMBL" id="FOSZ01000002">
    <property type="protein sequence ID" value="SFK79920.1"/>
    <property type="molecule type" value="Genomic_DNA"/>
</dbReference>
<keyword evidence="6" id="KW-1185">Reference proteome</keyword>
<dbReference type="InterPro" id="IPR013094">
    <property type="entry name" value="AB_hydrolase_3"/>
</dbReference>
<dbReference type="AlphaFoldDB" id="A0A1I4CH54"/>
<name>A0A1I4CH54_9RHOB</name>
<evidence type="ECO:0000259" key="4">
    <source>
        <dbReference type="Pfam" id="PF07859"/>
    </source>
</evidence>
<dbReference type="STRING" id="1280847.SAMN04488036_102243"/>
<protein>
    <submittedName>
        <fullName evidence="5">Acetyl esterase/lipase</fullName>
    </submittedName>
</protein>
<feature type="active site" evidence="3">
    <location>
        <position position="108"/>
    </location>
</feature>
<reference evidence="6" key="1">
    <citation type="submission" date="2016-10" db="EMBL/GenBank/DDBJ databases">
        <authorList>
            <person name="Varghese N."/>
            <person name="Submissions S."/>
        </authorList>
    </citation>
    <scope>NUCLEOTIDE SEQUENCE [LARGE SCALE GENOMIC DNA]</scope>
    <source>
        <strain evidence="6">DSM 28453</strain>
    </source>
</reference>
<dbReference type="PANTHER" id="PTHR48081:SF30">
    <property type="entry name" value="ACETYL-HYDROLASE LIPR-RELATED"/>
    <property type="match status" value="1"/>
</dbReference>
<sequence>MTMHKVRRDVSFEPVAGQAGMIRVAPNGRKSGKAVLYLHGGAFMIGGLRDYKALLSGLAHAAGCAVYFLDYRKAPEHPFPAALNDAEAALRFLQEAYGAAQVSVAGDSAGGCLALALTHRVLAKEKAAPSAVAVFSPVTDLTGRSPSFEANAAKDALLPRRFVLRGNAAYVGDADPHNPEVSPLFGTFSGGPKMLFQVDKTERLYDHSTRMVAALQEQSVPVTLRESDGLMHCYQMYSSVTPEADQALAAAAAFLTSE</sequence>
<dbReference type="Gene3D" id="3.40.50.1820">
    <property type="entry name" value="alpha/beta hydrolase"/>
    <property type="match status" value="1"/>
</dbReference>
<dbReference type="InterPro" id="IPR050300">
    <property type="entry name" value="GDXG_lipolytic_enzyme"/>
</dbReference>
<dbReference type="InterPro" id="IPR029058">
    <property type="entry name" value="AB_hydrolase_fold"/>
</dbReference>
<gene>
    <name evidence="5" type="ORF">SAMN04488036_102243</name>
</gene>
<dbReference type="Proteomes" id="UP000198851">
    <property type="component" value="Unassembled WGS sequence"/>
</dbReference>
<dbReference type="PANTHER" id="PTHR48081">
    <property type="entry name" value="AB HYDROLASE SUPERFAMILY PROTEIN C4A8.06C"/>
    <property type="match status" value="1"/>
</dbReference>
<evidence type="ECO:0000256" key="2">
    <source>
        <dbReference type="ARBA" id="ARBA00022801"/>
    </source>
</evidence>
<dbReference type="SUPFAM" id="SSF53474">
    <property type="entry name" value="alpha/beta-Hydrolases"/>
    <property type="match status" value="1"/>
</dbReference>
<evidence type="ECO:0000256" key="1">
    <source>
        <dbReference type="ARBA" id="ARBA00010515"/>
    </source>
</evidence>